<dbReference type="Pfam" id="PF12992">
    <property type="entry name" value="DUF3876"/>
    <property type="match status" value="1"/>
</dbReference>
<protein>
    <recommendedName>
        <fullName evidence="3">DUF3876 domain-containing protein</fullName>
    </recommendedName>
</protein>
<name>E2NJJ9_9BACE</name>
<organism evidence="1 2">
    <name type="scientific">Bacteroides cellulosilyticus DSM 14838</name>
    <dbReference type="NCBI Taxonomy" id="537012"/>
    <lineage>
        <taxon>Bacteria</taxon>
        <taxon>Pseudomonadati</taxon>
        <taxon>Bacteroidota</taxon>
        <taxon>Bacteroidia</taxon>
        <taxon>Bacteroidales</taxon>
        <taxon>Bacteroidaceae</taxon>
        <taxon>Bacteroides</taxon>
    </lineage>
</organism>
<dbReference type="AlphaFoldDB" id="E2NJJ9"/>
<evidence type="ECO:0008006" key="3">
    <source>
        <dbReference type="Google" id="ProtNLM"/>
    </source>
</evidence>
<dbReference type="HOGENOM" id="CLU_155219_0_0_10"/>
<dbReference type="InterPro" id="IPR024452">
    <property type="entry name" value="DUF3876"/>
</dbReference>
<reference evidence="1 2" key="2">
    <citation type="submission" date="2009-01" db="EMBL/GenBank/DDBJ databases">
        <title>Draft genome sequence of Bacteroides cellulosilyticus (DSM 14838).</title>
        <authorList>
            <person name="Sudarsanam P."/>
            <person name="Ley R."/>
            <person name="Guruge J."/>
            <person name="Turnbaugh P.J."/>
            <person name="Mahowald M."/>
            <person name="Liep D."/>
            <person name="Gordon J."/>
        </authorList>
    </citation>
    <scope>NUCLEOTIDE SEQUENCE [LARGE SCALE GENOMIC DNA]</scope>
    <source>
        <strain evidence="1 2">DSM 14838</strain>
    </source>
</reference>
<reference evidence="1 2" key="1">
    <citation type="submission" date="2008-12" db="EMBL/GenBank/DDBJ databases">
        <authorList>
            <person name="Fulton L."/>
            <person name="Clifton S."/>
            <person name="Fulton B."/>
            <person name="Xu J."/>
            <person name="Minx P."/>
            <person name="Pepin K.H."/>
            <person name="Johnson M."/>
            <person name="Bhonagiri V."/>
            <person name="Nash W.E."/>
            <person name="Mardis E.R."/>
            <person name="Wilson R.K."/>
        </authorList>
    </citation>
    <scope>NUCLEOTIDE SEQUENCE [LARGE SCALE GENOMIC DNA]</scope>
    <source>
        <strain evidence="1 2">DSM 14838</strain>
    </source>
</reference>
<accession>E2NJJ9</accession>
<dbReference type="Proteomes" id="UP000003711">
    <property type="component" value="Unassembled WGS sequence"/>
</dbReference>
<gene>
    <name evidence="1" type="ORF">BACCELL_04488</name>
</gene>
<evidence type="ECO:0000313" key="1">
    <source>
        <dbReference type="EMBL" id="EEF87919.1"/>
    </source>
</evidence>
<proteinExistence type="predicted"/>
<sequence length="110" mass="12971">MYQPINKYRLMTRKQDCNLEANQSFTLPAIVGTWESLNLHPTVMIYQSKRKYLLSILHVSDNGQAQPATYEIQKEDSRYFIVSAFKRLYIGYDKVKDSLSISYYGEYLRN</sequence>
<comment type="caution">
    <text evidence="1">The sequence shown here is derived from an EMBL/GenBank/DDBJ whole genome shotgun (WGS) entry which is preliminary data.</text>
</comment>
<dbReference type="EMBL" id="ACCH01000347">
    <property type="protein sequence ID" value="EEF87919.1"/>
    <property type="molecule type" value="Genomic_DNA"/>
</dbReference>
<evidence type="ECO:0000313" key="2">
    <source>
        <dbReference type="Proteomes" id="UP000003711"/>
    </source>
</evidence>